<feature type="compositionally biased region" description="Basic and acidic residues" evidence="1">
    <location>
        <begin position="638"/>
        <end position="659"/>
    </location>
</feature>
<keyword evidence="4" id="KW-1185">Reference proteome</keyword>
<dbReference type="SUPFAM" id="SSF52047">
    <property type="entry name" value="RNI-like"/>
    <property type="match status" value="2"/>
</dbReference>
<gene>
    <name evidence="3" type="ORF">CSSPJE1EN1_LOCUS14367</name>
</gene>
<proteinExistence type="predicted"/>
<sequence length="659" mass="71493">MALVGSGSKLSRQQVGGAEQVLPVVLAQASRTEFFDSERREMAAMESPLERLPGAVLQAIVSQLDMASICAVATSCRLLRACAGDVLPRLSTITLVDVEAEAMVVERLLAGNTELKSLTLKCSKLDDGIIKALTKPQLHTLCLSGCDHFSAKLLNEIAVKCPLLKMLSLELGWCEDNSFSSIALEQLLIGCSQLESLRLRSDGCCFDTMAYASIPCLAASSLKALEIGYVKERKAKQILDVNADAKLQRNNGFSFSKLEKLSLVLDRITDSLLSLVAQRLSYLLELDLRDEPSEEPLAALDLTNTGVQQVGKCQLLRRLSLVRSQDCHPASFKRVSDLGIFLMAECCSNLESVRLGGFSRITDAGCRAVLHISSKLHTFELSNTPQLTDLAFHDLPLTPLVLECVSLASCILLSDYSVQHLALCKNLQSLNLKGCKSVGDGSMQAISYLSKLRVLALNGSDLSDHGLAVLGKGIAPLTLISLRGCHRVTDNGVAALLAGGLVNTLESMDLSGIAGLTDNATLAIVRAKMRNLEELRFRGCSSVGDTSVISLASAHSKDTGHGGTLRLLDLWNCRGVSAVSLKWFRKPYFPRLHWLGISSSLRQEILLSVIKVRPSVNIFCDGTELGRMFSGEGDDVDDNYRGHDEEDELERWLDSDDGL</sequence>
<feature type="domain" description="F-box/LRR-repeat protein 15-like leucin rich repeat" evidence="2">
    <location>
        <begin position="97"/>
        <end position="600"/>
    </location>
</feature>
<dbReference type="EMBL" id="OZ020097">
    <property type="protein sequence ID" value="CAK9268889.1"/>
    <property type="molecule type" value="Genomic_DNA"/>
</dbReference>
<dbReference type="Proteomes" id="UP001497444">
    <property type="component" value="Chromosome 2"/>
</dbReference>
<dbReference type="PANTHER" id="PTHR13318:SF190">
    <property type="entry name" value="PARTNER OF PAIRED, ISOFORM B"/>
    <property type="match status" value="1"/>
</dbReference>
<evidence type="ECO:0000313" key="4">
    <source>
        <dbReference type="Proteomes" id="UP001497444"/>
    </source>
</evidence>
<dbReference type="InterPro" id="IPR032675">
    <property type="entry name" value="LRR_dom_sf"/>
</dbReference>
<feature type="region of interest" description="Disordered" evidence="1">
    <location>
        <begin position="636"/>
        <end position="659"/>
    </location>
</feature>
<dbReference type="Gene3D" id="3.80.10.10">
    <property type="entry name" value="Ribonuclease Inhibitor"/>
    <property type="match status" value="2"/>
</dbReference>
<organism evidence="3 4">
    <name type="scientific">Sphagnum jensenii</name>
    <dbReference type="NCBI Taxonomy" id="128206"/>
    <lineage>
        <taxon>Eukaryota</taxon>
        <taxon>Viridiplantae</taxon>
        <taxon>Streptophyta</taxon>
        <taxon>Embryophyta</taxon>
        <taxon>Bryophyta</taxon>
        <taxon>Sphagnophytina</taxon>
        <taxon>Sphagnopsida</taxon>
        <taxon>Sphagnales</taxon>
        <taxon>Sphagnaceae</taxon>
        <taxon>Sphagnum</taxon>
    </lineage>
</organism>
<dbReference type="SUPFAM" id="SSF81383">
    <property type="entry name" value="F-box domain"/>
    <property type="match status" value="1"/>
</dbReference>
<reference evidence="3 4" key="1">
    <citation type="submission" date="2024-02" db="EMBL/GenBank/DDBJ databases">
        <authorList>
            <consortium name="ELIXIR-Norway"/>
            <consortium name="Elixir Norway"/>
        </authorList>
    </citation>
    <scope>NUCLEOTIDE SEQUENCE [LARGE SCALE GENOMIC DNA]</scope>
</reference>
<evidence type="ECO:0000313" key="3">
    <source>
        <dbReference type="EMBL" id="CAK9268889.1"/>
    </source>
</evidence>
<dbReference type="InterPro" id="IPR006553">
    <property type="entry name" value="Leu-rich_rpt_Cys-con_subtyp"/>
</dbReference>
<dbReference type="PANTHER" id="PTHR13318">
    <property type="entry name" value="PARTNER OF PAIRED, ISOFORM B-RELATED"/>
    <property type="match status" value="1"/>
</dbReference>
<name>A0ABP0WR61_9BRYO</name>
<dbReference type="InterPro" id="IPR057207">
    <property type="entry name" value="FBXL15_LRR"/>
</dbReference>
<dbReference type="SMART" id="SM00367">
    <property type="entry name" value="LRR_CC"/>
    <property type="match status" value="8"/>
</dbReference>
<evidence type="ECO:0000259" key="2">
    <source>
        <dbReference type="Pfam" id="PF25372"/>
    </source>
</evidence>
<protein>
    <recommendedName>
        <fullName evidence="2">F-box/LRR-repeat protein 15-like leucin rich repeat domain-containing protein</fullName>
    </recommendedName>
</protein>
<accession>A0ABP0WR61</accession>
<evidence type="ECO:0000256" key="1">
    <source>
        <dbReference type="SAM" id="MobiDB-lite"/>
    </source>
</evidence>
<dbReference type="Pfam" id="PF25372">
    <property type="entry name" value="DUF7885"/>
    <property type="match status" value="1"/>
</dbReference>
<dbReference type="InterPro" id="IPR036047">
    <property type="entry name" value="F-box-like_dom_sf"/>
</dbReference>